<organism evidence="2">
    <name type="scientific">marine metagenome</name>
    <dbReference type="NCBI Taxonomy" id="408172"/>
    <lineage>
        <taxon>unclassified sequences</taxon>
        <taxon>metagenomes</taxon>
        <taxon>ecological metagenomes</taxon>
    </lineage>
</organism>
<evidence type="ECO:0008006" key="3">
    <source>
        <dbReference type="Google" id="ProtNLM"/>
    </source>
</evidence>
<proteinExistence type="predicted"/>
<name>A0A383EAX8_9ZZZZ</name>
<gene>
    <name evidence="2" type="ORF">METZ01_LOCUS506638</name>
</gene>
<feature type="coiled-coil region" evidence="1">
    <location>
        <begin position="1"/>
        <end position="28"/>
    </location>
</feature>
<dbReference type="EMBL" id="UINC01224243">
    <property type="protein sequence ID" value="SVE53784.1"/>
    <property type="molecule type" value="Genomic_DNA"/>
</dbReference>
<accession>A0A383EAX8</accession>
<reference evidence="2" key="1">
    <citation type="submission" date="2018-05" db="EMBL/GenBank/DDBJ databases">
        <authorList>
            <person name="Lanie J.A."/>
            <person name="Ng W.-L."/>
            <person name="Kazmierczak K.M."/>
            <person name="Andrzejewski T.M."/>
            <person name="Davidsen T.M."/>
            <person name="Wayne K.J."/>
            <person name="Tettelin H."/>
            <person name="Glass J.I."/>
            <person name="Rusch D."/>
            <person name="Podicherti R."/>
            <person name="Tsui H.-C.T."/>
            <person name="Winkler M.E."/>
        </authorList>
    </citation>
    <scope>NUCLEOTIDE SEQUENCE</scope>
</reference>
<dbReference type="AlphaFoldDB" id="A0A383EAX8"/>
<keyword evidence="1" id="KW-0175">Coiled coil</keyword>
<sequence>MKSFKEQLEEIEERVKASNATRKKLSKKLDRQHAADLNLKVKNVITDLDNLAWKLENQIDITGHENEVKNVTSQIDKIISDSKKLQNDLKKTTKALMK</sequence>
<evidence type="ECO:0000256" key="1">
    <source>
        <dbReference type="SAM" id="Coils"/>
    </source>
</evidence>
<evidence type="ECO:0000313" key="2">
    <source>
        <dbReference type="EMBL" id="SVE53784.1"/>
    </source>
</evidence>
<protein>
    <recommendedName>
        <fullName evidence="3">t-SNARE coiled-coil homology domain-containing protein</fullName>
    </recommendedName>
</protein>